<keyword evidence="3" id="KW-1185">Reference proteome</keyword>
<dbReference type="Proteomes" id="UP001500363">
    <property type="component" value="Unassembled WGS sequence"/>
</dbReference>
<dbReference type="PROSITE" id="PS51819">
    <property type="entry name" value="VOC"/>
    <property type="match status" value="1"/>
</dbReference>
<accession>A0ABP4LXD0</accession>
<dbReference type="InterPro" id="IPR037523">
    <property type="entry name" value="VOC_core"/>
</dbReference>
<dbReference type="InterPro" id="IPR004360">
    <property type="entry name" value="Glyas_Fos-R_dOase_dom"/>
</dbReference>
<dbReference type="InterPro" id="IPR029068">
    <property type="entry name" value="Glyas_Bleomycin-R_OHBP_Dase"/>
</dbReference>
<protein>
    <submittedName>
        <fullName evidence="2">VOC family protein</fullName>
    </submittedName>
</protein>
<evidence type="ECO:0000259" key="1">
    <source>
        <dbReference type="PROSITE" id="PS51819"/>
    </source>
</evidence>
<reference evidence="3" key="1">
    <citation type="journal article" date="2019" name="Int. J. Syst. Evol. Microbiol.">
        <title>The Global Catalogue of Microorganisms (GCM) 10K type strain sequencing project: providing services to taxonomists for standard genome sequencing and annotation.</title>
        <authorList>
            <consortium name="The Broad Institute Genomics Platform"/>
            <consortium name="The Broad Institute Genome Sequencing Center for Infectious Disease"/>
            <person name="Wu L."/>
            <person name="Ma J."/>
        </authorList>
    </citation>
    <scope>NUCLEOTIDE SEQUENCE [LARGE SCALE GENOMIC DNA]</scope>
    <source>
        <strain evidence="3">JCM 14303</strain>
    </source>
</reference>
<feature type="domain" description="VOC" evidence="1">
    <location>
        <begin position="4"/>
        <end position="129"/>
    </location>
</feature>
<dbReference type="Pfam" id="PF00903">
    <property type="entry name" value="Glyoxalase"/>
    <property type="match status" value="1"/>
</dbReference>
<dbReference type="Gene3D" id="3.10.180.10">
    <property type="entry name" value="2,3-Dihydroxybiphenyl 1,2-Dioxygenase, domain 1"/>
    <property type="match status" value="1"/>
</dbReference>
<sequence>MNANVLQLRLVVTAPDYAETVAFYRDVLGLEVEEAYTSEEGSVTILGAGRATLEITDPNHADYIDRVEVGRRVAGQFRVALEVTDATGTTHRLTEAGASLIAEPTRTPWNSLNARLETPGGIQLTLFEELGD</sequence>
<comment type="caution">
    <text evidence="2">The sequence shown here is derived from an EMBL/GenBank/DDBJ whole genome shotgun (WGS) entry which is preliminary data.</text>
</comment>
<dbReference type="EMBL" id="BAAANC010000002">
    <property type="protein sequence ID" value="GAA1533469.1"/>
    <property type="molecule type" value="Genomic_DNA"/>
</dbReference>
<evidence type="ECO:0000313" key="3">
    <source>
        <dbReference type="Proteomes" id="UP001500363"/>
    </source>
</evidence>
<dbReference type="SUPFAM" id="SSF54593">
    <property type="entry name" value="Glyoxalase/Bleomycin resistance protein/Dihydroxybiphenyl dioxygenase"/>
    <property type="match status" value="1"/>
</dbReference>
<name>A0ABP4LXD0_9ACTN</name>
<organism evidence="2 3">
    <name type="scientific">Kribbella lupini</name>
    <dbReference type="NCBI Taxonomy" id="291602"/>
    <lineage>
        <taxon>Bacteria</taxon>
        <taxon>Bacillati</taxon>
        <taxon>Actinomycetota</taxon>
        <taxon>Actinomycetes</taxon>
        <taxon>Propionibacteriales</taxon>
        <taxon>Kribbellaceae</taxon>
        <taxon>Kribbella</taxon>
    </lineage>
</organism>
<dbReference type="RefSeq" id="WP_344176030.1">
    <property type="nucleotide sequence ID" value="NZ_BAAANC010000002.1"/>
</dbReference>
<evidence type="ECO:0000313" key="2">
    <source>
        <dbReference type="EMBL" id="GAA1533469.1"/>
    </source>
</evidence>
<proteinExistence type="predicted"/>
<gene>
    <name evidence="2" type="ORF">GCM10009741_39730</name>
</gene>